<feature type="compositionally biased region" description="Basic and acidic residues" evidence="1">
    <location>
        <begin position="122"/>
        <end position="134"/>
    </location>
</feature>
<evidence type="ECO:0000313" key="2">
    <source>
        <dbReference type="EMBL" id="GFP52453.1"/>
    </source>
</evidence>
<reference evidence="2 3" key="1">
    <citation type="submission" date="2020-07" db="EMBL/GenBank/DDBJ databases">
        <title>Trichoderma asperellum IC-1 whole genome shotgun sequence.</title>
        <authorList>
            <person name="Kanamasa S."/>
            <person name="Takahashi H."/>
        </authorList>
    </citation>
    <scope>NUCLEOTIDE SEQUENCE [LARGE SCALE GENOMIC DNA]</scope>
    <source>
        <strain evidence="2 3">IC-1</strain>
    </source>
</reference>
<accession>A0A6V8QPP7</accession>
<dbReference type="EMBL" id="BLZH01000001">
    <property type="protein sequence ID" value="GFP52453.1"/>
    <property type="molecule type" value="Genomic_DNA"/>
</dbReference>
<dbReference type="Proteomes" id="UP000517252">
    <property type="component" value="Unassembled WGS sequence"/>
</dbReference>
<evidence type="ECO:0000256" key="1">
    <source>
        <dbReference type="SAM" id="MobiDB-lite"/>
    </source>
</evidence>
<comment type="caution">
    <text evidence="2">The sequence shown here is derived from an EMBL/GenBank/DDBJ whole genome shotgun (WGS) entry which is preliminary data.</text>
</comment>
<name>A0A6V8QPP7_TRIAP</name>
<dbReference type="AlphaFoldDB" id="A0A6V8QPP7"/>
<gene>
    <name evidence="2" type="ORF">TASIC1_0001060500</name>
</gene>
<organism evidence="2 3">
    <name type="scientific">Trichoderma asperellum</name>
    <name type="common">Filamentous fungus</name>
    <dbReference type="NCBI Taxonomy" id="101201"/>
    <lineage>
        <taxon>Eukaryota</taxon>
        <taxon>Fungi</taxon>
        <taxon>Dikarya</taxon>
        <taxon>Ascomycota</taxon>
        <taxon>Pezizomycotina</taxon>
        <taxon>Sordariomycetes</taxon>
        <taxon>Hypocreomycetidae</taxon>
        <taxon>Hypocreales</taxon>
        <taxon>Hypocreaceae</taxon>
        <taxon>Trichoderma</taxon>
    </lineage>
</organism>
<feature type="region of interest" description="Disordered" evidence="1">
    <location>
        <begin position="112"/>
        <end position="137"/>
    </location>
</feature>
<dbReference type="OrthoDB" id="6512771at2759"/>
<evidence type="ECO:0000313" key="3">
    <source>
        <dbReference type="Proteomes" id="UP000517252"/>
    </source>
</evidence>
<sequence length="275" mass="29955">MLPEELLELVEAEVVAAEDEEDIIMATRLKPLKGSLPPNRPAQQTHLLPCTNKNLQLLEIHQDRLAEEEAEEGRGRANEVAQDTVPLELLCRARHGDLAAISHAEAPEFVPGQPVLPRAMPRKSEASKQPEARLPKSTAADLGTRIHEDISNGNYECASLKRRSRGDVPAAIPNYLMNQAPTTAGVERTSAQGPLVPRFLHTLADRHAQNPGAHVLTLVVSNATLGLVRRVPLNYAERPTMKMAGAAKRFAATFCPAESTFVQTLVTLDSVEIVT</sequence>
<protein>
    <submittedName>
        <fullName evidence="2">Uncharacterized protein</fullName>
    </submittedName>
</protein>
<proteinExistence type="predicted"/>